<organism evidence="1 2">
    <name type="scientific">Candidatus Auribacter fodinae</name>
    <dbReference type="NCBI Taxonomy" id="2093366"/>
    <lineage>
        <taxon>Bacteria</taxon>
        <taxon>Pseudomonadati</taxon>
        <taxon>Candidatus Auribacterota</taxon>
        <taxon>Candidatus Auribacteria</taxon>
        <taxon>Candidatus Auribacterales</taxon>
        <taxon>Candidatus Auribacteraceae</taxon>
        <taxon>Candidatus Auribacter</taxon>
    </lineage>
</organism>
<proteinExistence type="predicted"/>
<sequence>MEWYTIRDAGVTYGSIWNTSEIDDLFGLWSEQSDYIDIDGERWYYFATTYSDREIGEYWVDESGDMHIYLSGELTSASVPEPATLILLMLCIPSLIKKFLRNR</sequence>
<evidence type="ECO:0000313" key="2">
    <source>
        <dbReference type="Proteomes" id="UP000266426"/>
    </source>
</evidence>
<name>A0A3A4QXQ8_9BACT</name>
<dbReference type="Proteomes" id="UP000266426">
    <property type="component" value="Unassembled WGS sequence"/>
</dbReference>
<protein>
    <submittedName>
        <fullName evidence="1">Uncharacterized protein</fullName>
    </submittedName>
</protein>
<reference evidence="1 2" key="1">
    <citation type="journal article" date="2017" name="ISME J.">
        <title>Energy and carbon metabolisms in a deep terrestrial subsurface fluid microbial community.</title>
        <authorList>
            <person name="Momper L."/>
            <person name="Jungbluth S.P."/>
            <person name="Lee M.D."/>
            <person name="Amend J.P."/>
        </authorList>
    </citation>
    <scope>NUCLEOTIDE SEQUENCE [LARGE SCALE GENOMIC DNA]</scope>
    <source>
        <strain evidence="1">SURF_26</strain>
    </source>
</reference>
<evidence type="ECO:0000313" key="1">
    <source>
        <dbReference type="EMBL" id="RJP57073.1"/>
    </source>
</evidence>
<gene>
    <name evidence="1" type="ORF">C4541_10855</name>
</gene>
<comment type="caution">
    <text evidence="1">The sequence shown here is derived from an EMBL/GenBank/DDBJ whole genome shotgun (WGS) entry which is preliminary data.</text>
</comment>
<dbReference type="AlphaFoldDB" id="A0A3A4QXQ8"/>
<dbReference type="EMBL" id="QZJZ01000086">
    <property type="protein sequence ID" value="RJP57073.1"/>
    <property type="molecule type" value="Genomic_DNA"/>
</dbReference>
<accession>A0A3A4QXQ8</accession>